<feature type="transmembrane region" description="Helical" evidence="7">
    <location>
        <begin position="305"/>
        <end position="328"/>
    </location>
</feature>
<dbReference type="GO" id="GO:0022857">
    <property type="term" value="F:transmembrane transporter activity"/>
    <property type="evidence" value="ECO:0007669"/>
    <property type="project" value="InterPro"/>
</dbReference>
<feature type="transmembrane region" description="Helical" evidence="7">
    <location>
        <begin position="278"/>
        <end position="298"/>
    </location>
</feature>
<organism evidence="9 10">
    <name type="scientific">Rhodotorula taiwanensis</name>
    <dbReference type="NCBI Taxonomy" id="741276"/>
    <lineage>
        <taxon>Eukaryota</taxon>
        <taxon>Fungi</taxon>
        <taxon>Dikarya</taxon>
        <taxon>Basidiomycota</taxon>
        <taxon>Pucciniomycotina</taxon>
        <taxon>Microbotryomycetes</taxon>
        <taxon>Sporidiobolales</taxon>
        <taxon>Sporidiobolaceae</taxon>
        <taxon>Rhodotorula</taxon>
    </lineage>
</organism>
<feature type="transmembrane region" description="Helical" evidence="7">
    <location>
        <begin position="105"/>
        <end position="125"/>
    </location>
</feature>
<dbReference type="PROSITE" id="PS50850">
    <property type="entry name" value="MFS"/>
    <property type="match status" value="1"/>
</dbReference>
<feature type="compositionally biased region" description="Low complexity" evidence="6">
    <location>
        <begin position="523"/>
        <end position="536"/>
    </location>
</feature>
<keyword evidence="2" id="KW-0813">Transport</keyword>
<evidence type="ECO:0000256" key="6">
    <source>
        <dbReference type="SAM" id="MobiDB-lite"/>
    </source>
</evidence>
<feature type="transmembrane region" description="Helical" evidence="7">
    <location>
        <begin position="225"/>
        <end position="243"/>
    </location>
</feature>
<keyword evidence="3 7" id="KW-0812">Transmembrane</keyword>
<keyword evidence="10" id="KW-1185">Reference proteome</keyword>
<gene>
    <name evidence="9" type="ORF">BMF94_4339</name>
</gene>
<evidence type="ECO:0000256" key="1">
    <source>
        <dbReference type="ARBA" id="ARBA00004141"/>
    </source>
</evidence>
<feature type="compositionally biased region" description="Pro residues" evidence="6">
    <location>
        <begin position="512"/>
        <end position="522"/>
    </location>
</feature>
<dbReference type="InterPro" id="IPR020846">
    <property type="entry name" value="MFS_dom"/>
</dbReference>
<dbReference type="PANTHER" id="PTHR23502">
    <property type="entry name" value="MAJOR FACILITATOR SUPERFAMILY"/>
    <property type="match status" value="1"/>
</dbReference>
<feature type="region of interest" description="Disordered" evidence="6">
    <location>
        <begin position="508"/>
        <end position="577"/>
    </location>
</feature>
<feature type="domain" description="Major facilitator superfamily (MFS) profile" evidence="8">
    <location>
        <begin position="71"/>
        <end position="499"/>
    </location>
</feature>
<feature type="transmembrane region" description="Helical" evidence="7">
    <location>
        <begin position="340"/>
        <end position="360"/>
    </location>
</feature>
<evidence type="ECO:0000256" key="5">
    <source>
        <dbReference type="ARBA" id="ARBA00023136"/>
    </source>
</evidence>
<dbReference type="FunFam" id="1.20.1250.20:FF:000011">
    <property type="entry name" value="MFS multidrug transporter, putative"/>
    <property type="match status" value="1"/>
</dbReference>
<evidence type="ECO:0000256" key="3">
    <source>
        <dbReference type="ARBA" id="ARBA00022692"/>
    </source>
</evidence>
<feature type="transmembrane region" description="Helical" evidence="7">
    <location>
        <begin position="381"/>
        <end position="401"/>
    </location>
</feature>
<dbReference type="OrthoDB" id="9986881at2759"/>
<dbReference type="InterPro" id="IPR036259">
    <property type="entry name" value="MFS_trans_sf"/>
</dbReference>
<reference evidence="9 10" key="1">
    <citation type="journal article" date="2018" name="Front. Microbiol.">
        <title>Prospects for Fungal Bioremediation of Acidic Radioactive Waste Sites: Characterization and Genome Sequence of Rhodotorula taiwanensis MD1149.</title>
        <authorList>
            <person name="Tkavc R."/>
            <person name="Matrosova V.Y."/>
            <person name="Grichenko O.E."/>
            <person name="Gostincar C."/>
            <person name="Volpe R.P."/>
            <person name="Klimenkova P."/>
            <person name="Gaidamakova E.K."/>
            <person name="Zhou C.E."/>
            <person name="Stewart B.J."/>
            <person name="Lyman M.G."/>
            <person name="Malfatti S.A."/>
            <person name="Rubinfeld B."/>
            <person name="Courtot M."/>
            <person name="Singh J."/>
            <person name="Dalgard C.L."/>
            <person name="Hamilton T."/>
            <person name="Frey K.G."/>
            <person name="Gunde-Cimerman N."/>
            <person name="Dugan L."/>
            <person name="Daly M.J."/>
        </authorList>
    </citation>
    <scope>NUCLEOTIDE SEQUENCE [LARGE SCALE GENOMIC DNA]</scope>
    <source>
        <strain evidence="9 10">MD1149</strain>
    </source>
</reference>
<name>A0A2S5B6V7_9BASI</name>
<dbReference type="CDD" id="cd17323">
    <property type="entry name" value="MFS_Tpo1_MDR_like"/>
    <property type="match status" value="1"/>
</dbReference>
<keyword evidence="4 7" id="KW-1133">Transmembrane helix</keyword>
<keyword evidence="5 7" id="KW-0472">Membrane</keyword>
<accession>A0A2S5B6V7</accession>
<feature type="transmembrane region" description="Helical" evidence="7">
    <location>
        <begin position="193"/>
        <end position="213"/>
    </location>
</feature>
<comment type="caution">
    <text evidence="9">The sequence shown here is derived from an EMBL/GenBank/DDBJ whole genome shotgun (WGS) entry which is preliminary data.</text>
</comment>
<feature type="transmembrane region" description="Helical" evidence="7">
    <location>
        <begin position="407"/>
        <end position="431"/>
    </location>
</feature>
<feature type="compositionally biased region" description="Polar residues" evidence="6">
    <location>
        <begin position="1"/>
        <end position="24"/>
    </location>
</feature>
<dbReference type="STRING" id="741276.A0A2S5B6V7"/>
<evidence type="ECO:0000313" key="10">
    <source>
        <dbReference type="Proteomes" id="UP000237144"/>
    </source>
</evidence>
<dbReference type="Proteomes" id="UP000237144">
    <property type="component" value="Unassembled WGS sequence"/>
</dbReference>
<sequence>MADSRQLSPTSTLHDGDNQQSSSFEKAKLAEQGANAPYDGQGSAESPYIVKWLDGEQANPQNWSKTKKWTITANSAISTLCIAFGSSIVSPAIPRLTTVFHKDLTVLTLSVSLYVLGFALGPLLWAPFSEQWGRRPIFIITYALFAIFNIPCAVAKNVETLLVCRFLAGFFGSSPLTNSGGVISDMFSASERALAVSLYAAAPFAGPVLGPIVGGFEVMNVKLEWLFWTLVIFSFVMLVSGSFNPETYSPVLLRRRAAKLEKETGKTYRSMYDLHPMFAAPFAVKMKAALIRPFLLLIKEPICLFFALYMSVVYGLLYCFFGAFPLVYEYARGWSPGVSGLAFIPVGLGMAGAIVANVFDNKRYVRKLIAGGGVPLAPEERLPLCCVAGVVLPLGLFAFAWTTLPHVHWIASMVFSVFFGFSMVAIFLSMLTYLVDAYLLMAASALAANAVLRSLVGFAFPLFTRQMFSKLGNQWALTLIAFLALIMAPIPFVFYRYGPAIRARSTFAPSHKPSPPAAPAAPAPASTDVSRTVTRTLTREEIEREEVAMMDLRQTESRREEEETLRKEGVDVPTARQ</sequence>
<dbReference type="SUPFAM" id="SSF103473">
    <property type="entry name" value="MFS general substrate transporter"/>
    <property type="match status" value="1"/>
</dbReference>
<dbReference type="InterPro" id="IPR011701">
    <property type="entry name" value="MFS"/>
</dbReference>
<evidence type="ECO:0000259" key="8">
    <source>
        <dbReference type="PROSITE" id="PS50850"/>
    </source>
</evidence>
<dbReference type="AlphaFoldDB" id="A0A2S5B6V7"/>
<feature type="transmembrane region" description="Helical" evidence="7">
    <location>
        <begin position="438"/>
        <end position="463"/>
    </location>
</feature>
<dbReference type="Pfam" id="PF07690">
    <property type="entry name" value="MFS_1"/>
    <property type="match status" value="1"/>
</dbReference>
<evidence type="ECO:0000313" key="9">
    <source>
        <dbReference type="EMBL" id="POY72513.1"/>
    </source>
</evidence>
<dbReference type="GO" id="GO:0005886">
    <property type="term" value="C:plasma membrane"/>
    <property type="evidence" value="ECO:0007669"/>
    <property type="project" value="TreeGrafter"/>
</dbReference>
<feature type="transmembrane region" description="Helical" evidence="7">
    <location>
        <begin position="71"/>
        <end position="93"/>
    </location>
</feature>
<feature type="transmembrane region" description="Helical" evidence="7">
    <location>
        <begin position="475"/>
        <end position="495"/>
    </location>
</feature>
<dbReference type="EMBL" id="PJQD01000048">
    <property type="protein sequence ID" value="POY72513.1"/>
    <property type="molecule type" value="Genomic_DNA"/>
</dbReference>
<protein>
    <recommendedName>
        <fullName evidence="8">Major facilitator superfamily (MFS) profile domain-containing protein</fullName>
    </recommendedName>
</protein>
<feature type="compositionally biased region" description="Basic and acidic residues" evidence="6">
    <location>
        <begin position="537"/>
        <end position="570"/>
    </location>
</feature>
<dbReference type="Gene3D" id="1.20.1250.20">
    <property type="entry name" value="MFS general substrate transporter like domains"/>
    <property type="match status" value="1"/>
</dbReference>
<feature type="transmembrane region" description="Helical" evidence="7">
    <location>
        <begin position="137"/>
        <end position="156"/>
    </location>
</feature>
<comment type="subcellular location">
    <subcellularLocation>
        <location evidence="1">Membrane</location>
        <topology evidence="1">Multi-pass membrane protein</topology>
    </subcellularLocation>
</comment>
<evidence type="ECO:0000256" key="4">
    <source>
        <dbReference type="ARBA" id="ARBA00022989"/>
    </source>
</evidence>
<proteinExistence type="predicted"/>
<evidence type="ECO:0000256" key="2">
    <source>
        <dbReference type="ARBA" id="ARBA00022448"/>
    </source>
</evidence>
<dbReference type="PANTHER" id="PTHR23502:SF132">
    <property type="entry name" value="POLYAMINE TRANSPORTER 2-RELATED"/>
    <property type="match status" value="1"/>
</dbReference>
<evidence type="ECO:0000256" key="7">
    <source>
        <dbReference type="SAM" id="Phobius"/>
    </source>
</evidence>
<feature type="region of interest" description="Disordered" evidence="6">
    <location>
        <begin position="1"/>
        <end position="42"/>
    </location>
</feature>